<evidence type="ECO:0000313" key="10">
    <source>
        <dbReference type="Proteomes" id="UP000317926"/>
    </source>
</evidence>
<keyword evidence="4 9" id="KW-0808">Transferase</keyword>
<keyword evidence="3 9" id="KW-0489">Methyltransferase</keyword>
<evidence type="ECO:0000256" key="2">
    <source>
        <dbReference type="ARBA" id="ARBA00011900"/>
    </source>
</evidence>
<dbReference type="GO" id="GO:0009007">
    <property type="term" value="F:site-specific DNA-methyltransferase (adenine-specific) activity"/>
    <property type="evidence" value="ECO:0007669"/>
    <property type="project" value="UniProtKB-EC"/>
</dbReference>
<gene>
    <name evidence="9" type="ORF">EUX55_08950</name>
</gene>
<accession>A0A502JBM4</accession>
<dbReference type="GO" id="GO:0009307">
    <property type="term" value="P:DNA restriction-modification system"/>
    <property type="evidence" value="ECO:0007669"/>
    <property type="project" value="UniProtKB-KW"/>
</dbReference>
<dbReference type="InterPro" id="IPR029063">
    <property type="entry name" value="SAM-dependent_MTases_sf"/>
</dbReference>
<comment type="caution">
    <text evidence="9">The sequence shown here is derived from an EMBL/GenBank/DDBJ whole genome shotgun (WGS) entry which is preliminary data.</text>
</comment>
<reference evidence="9 10" key="1">
    <citation type="submission" date="2019-01" db="EMBL/GenBank/DDBJ databases">
        <title>Comparative genomic analysis identifies haemin-independent Haemophilus haemolyticus: a formal re-classification of Haemophilus intermedius.</title>
        <authorList>
            <person name="Harris T.M."/>
            <person name="Price E.P."/>
            <person name="Sarovich D.S."/>
            <person name="Norskov-Lauritsen N."/>
            <person name="Beissbarth J."/>
            <person name="Chang A.B."/>
            <person name="Smith-Vaughan H.C."/>
        </authorList>
    </citation>
    <scope>NUCLEOTIDE SEQUENCE [LARGE SCALE GENOMIC DNA]</scope>
    <source>
        <strain evidence="9 10">PN24</strain>
    </source>
</reference>
<evidence type="ECO:0000256" key="5">
    <source>
        <dbReference type="ARBA" id="ARBA00022691"/>
    </source>
</evidence>
<sequence>MAIFKTEDIVRDEAGKILGFDHNLKSTTLGIGVGQLTTFKQLGFKSDKKPDGWYLPSNSNDVAIILETKNSNEDIKKEKWIDELFSNIDIISSKYKKIIGILYNGYNVDVYKNKELINTAKTLQDKQYYIDLFKDNSIDKNKIYSLTKKINDLLHFKFGIKNLYHRMIFTASALVVERFGGNLEAIKNNGYAPFQNKIYNTLSKSLETHKSQNLKINILLEVYSEIKMNIVENQDDINNFIDCVIDISHSVNSDYWNGEDVMGIFFNEFNRYKKKSESGQVFTPEHITSFMYDLIGVSHNDKVLDATCGSGGFLAKAMANMIKEVGGINTIEAENIKKYQLFGIEFDREIFALACANMLIHKDGKTNLEQLDTRETQACKWIKSKPITKVLMNPPYERKYGCKKIVENVLENVPIGTKCAFILPDKKLEKDKMGGLLKKHTLESIIKLPENLFDAGVTTSIFVFETGKPQKERKIFACYMEDDGLERVKNQGRHDIKNRWAEIERYWLDVVLMKTDEKYKTHQWLDPNECLSYQKPHQEFEIFEEDFKKVILDYILFENGVDVKTFNDNLLNKVLYQSEIKNNQIVLNLKGEDDE</sequence>
<dbReference type="Pfam" id="PF02384">
    <property type="entry name" value="N6_Mtase"/>
    <property type="match status" value="1"/>
</dbReference>
<evidence type="ECO:0000313" key="9">
    <source>
        <dbReference type="EMBL" id="TPG94790.1"/>
    </source>
</evidence>
<protein>
    <recommendedName>
        <fullName evidence="2">site-specific DNA-methyltransferase (adenine-specific)</fullName>
        <ecNumber evidence="2">2.1.1.72</ecNumber>
    </recommendedName>
</protein>
<name>A0A502JBM4_HAEHA</name>
<dbReference type="AlphaFoldDB" id="A0A502JBM4"/>
<dbReference type="EMBL" id="SDPK01000065">
    <property type="protein sequence ID" value="TPG94790.1"/>
    <property type="molecule type" value="Genomic_DNA"/>
</dbReference>
<dbReference type="EC" id="2.1.1.72" evidence="2"/>
<dbReference type="InterPro" id="IPR003356">
    <property type="entry name" value="DNA_methylase_A-5"/>
</dbReference>
<dbReference type="GO" id="GO:0008170">
    <property type="term" value="F:N-methyltransferase activity"/>
    <property type="evidence" value="ECO:0007669"/>
    <property type="project" value="InterPro"/>
</dbReference>
<dbReference type="Gene3D" id="3.40.50.150">
    <property type="entry name" value="Vaccinia Virus protein VP39"/>
    <property type="match status" value="1"/>
</dbReference>
<evidence type="ECO:0000256" key="7">
    <source>
        <dbReference type="ARBA" id="ARBA00047942"/>
    </source>
</evidence>
<dbReference type="GO" id="GO:0003677">
    <property type="term" value="F:DNA binding"/>
    <property type="evidence" value="ECO:0007669"/>
    <property type="project" value="InterPro"/>
</dbReference>
<dbReference type="RefSeq" id="WP_140520532.1">
    <property type="nucleotide sequence ID" value="NZ_JACBKC010000065.1"/>
</dbReference>
<evidence type="ECO:0000256" key="6">
    <source>
        <dbReference type="ARBA" id="ARBA00022747"/>
    </source>
</evidence>
<keyword evidence="5" id="KW-0949">S-adenosyl-L-methionine</keyword>
<comment type="catalytic activity">
    <reaction evidence="7">
        <text>a 2'-deoxyadenosine in DNA + S-adenosyl-L-methionine = an N(6)-methyl-2'-deoxyadenosine in DNA + S-adenosyl-L-homocysteine + H(+)</text>
        <dbReference type="Rhea" id="RHEA:15197"/>
        <dbReference type="Rhea" id="RHEA-COMP:12418"/>
        <dbReference type="Rhea" id="RHEA-COMP:12419"/>
        <dbReference type="ChEBI" id="CHEBI:15378"/>
        <dbReference type="ChEBI" id="CHEBI:57856"/>
        <dbReference type="ChEBI" id="CHEBI:59789"/>
        <dbReference type="ChEBI" id="CHEBI:90615"/>
        <dbReference type="ChEBI" id="CHEBI:90616"/>
        <dbReference type="EC" id="2.1.1.72"/>
    </reaction>
</comment>
<keyword evidence="6" id="KW-0680">Restriction system</keyword>
<evidence type="ECO:0000256" key="1">
    <source>
        <dbReference type="ARBA" id="ARBA00006594"/>
    </source>
</evidence>
<evidence type="ECO:0000256" key="4">
    <source>
        <dbReference type="ARBA" id="ARBA00022679"/>
    </source>
</evidence>
<dbReference type="InterPro" id="IPR051537">
    <property type="entry name" value="DNA_Adenine_Mtase"/>
</dbReference>
<dbReference type="SUPFAM" id="SSF53335">
    <property type="entry name" value="S-adenosyl-L-methionine-dependent methyltransferases"/>
    <property type="match status" value="1"/>
</dbReference>
<evidence type="ECO:0000256" key="3">
    <source>
        <dbReference type="ARBA" id="ARBA00022603"/>
    </source>
</evidence>
<dbReference type="GO" id="GO:0032259">
    <property type="term" value="P:methylation"/>
    <property type="evidence" value="ECO:0007669"/>
    <property type="project" value="UniProtKB-KW"/>
</dbReference>
<comment type="similarity">
    <text evidence="1">Belongs to the N(4)/N(6)-methyltransferase family.</text>
</comment>
<dbReference type="PANTHER" id="PTHR42933:SF3">
    <property type="entry name" value="TYPE I RESTRICTION ENZYME MJAVIII METHYLASE SUBUNIT"/>
    <property type="match status" value="1"/>
</dbReference>
<dbReference type="PRINTS" id="PR00507">
    <property type="entry name" value="N12N6MTFRASE"/>
</dbReference>
<dbReference type="PANTHER" id="PTHR42933">
    <property type="entry name" value="SLR6095 PROTEIN"/>
    <property type="match status" value="1"/>
</dbReference>
<proteinExistence type="inferred from homology"/>
<organism evidence="9 10">
    <name type="scientific">Haemophilus haemolyticus</name>
    <dbReference type="NCBI Taxonomy" id="726"/>
    <lineage>
        <taxon>Bacteria</taxon>
        <taxon>Pseudomonadati</taxon>
        <taxon>Pseudomonadota</taxon>
        <taxon>Gammaproteobacteria</taxon>
        <taxon>Pasteurellales</taxon>
        <taxon>Pasteurellaceae</taxon>
        <taxon>Haemophilus</taxon>
    </lineage>
</organism>
<dbReference type="Proteomes" id="UP000317926">
    <property type="component" value="Unassembled WGS sequence"/>
</dbReference>
<feature type="domain" description="DNA methylase adenine-specific" evidence="8">
    <location>
        <begin position="265"/>
        <end position="408"/>
    </location>
</feature>
<evidence type="ECO:0000259" key="8">
    <source>
        <dbReference type="Pfam" id="PF02384"/>
    </source>
</evidence>